<name>A0ABM8ZM50_9VIBR</name>
<dbReference type="EMBL" id="CAKLCM010000003">
    <property type="protein sequence ID" value="CAH0529576.1"/>
    <property type="molecule type" value="Genomic_DNA"/>
</dbReference>
<reference evidence="1" key="1">
    <citation type="submission" date="2021-12" db="EMBL/GenBank/DDBJ databases">
        <authorList>
            <person name="Rodrigo-Torres L."/>
            <person name="Arahal R. D."/>
            <person name="Lucena T."/>
        </authorList>
    </citation>
    <scope>NUCLEOTIDE SEQUENCE</scope>
    <source>
        <strain evidence="1">CECT 8226</strain>
    </source>
</reference>
<dbReference type="RefSeq" id="WP_237486162.1">
    <property type="nucleotide sequence ID" value="NZ_CAKLCM010000003.1"/>
</dbReference>
<evidence type="ECO:0000313" key="2">
    <source>
        <dbReference type="Proteomes" id="UP000838160"/>
    </source>
</evidence>
<dbReference type="Proteomes" id="UP000838160">
    <property type="component" value="Unassembled WGS sequence"/>
</dbReference>
<gene>
    <name evidence="1" type="ORF">VHP8226_03331</name>
</gene>
<organism evidence="1 2">
    <name type="scientific">Vibrio hippocampi</name>
    <dbReference type="NCBI Taxonomy" id="654686"/>
    <lineage>
        <taxon>Bacteria</taxon>
        <taxon>Pseudomonadati</taxon>
        <taxon>Pseudomonadota</taxon>
        <taxon>Gammaproteobacteria</taxon>
        <taxon>Vibrionales</taxon>
        <taxon>Vibrionaceae</taxon>
        <taxon>Vibrio</taxon>
    </lineage>
</organism>
<accession>A0ABM8ZM50</accession>
<evidence type="ECO:0008006" key="3">
    <source>
        <dbReference type="Google" id="ProtNLM"/>
    </source>
</evidence>
<proteinExistence type="predicted"/>
<keyword evidence="2" id="KW-1185">Reference proteome</keyword>
<protein>
    <recommendedName>
        <fullName evidence="3">Flavodoxin</fullName>
    </recommendedName>
</protein>
<evidence type="ECO:0000313" key="1">
    <source>
        <dbReference type="EMBL" id="CAH0529576.1"/>
    </source>
</evidence>
<comment type="caution">
    <text evidence="1">The sequence shown here is derived from an EMBL/GenBank/DDBJ whole genome shotgun (WGS) entry which is preliminary data.</text>
</comment>
<sequence>MKDIAASLYNAKNHWLVDQVEVDFPTKESLAGRELYLSSLSSRHIEEFSPATTDNDTNIEWHLADFHRLTIMFSILQSKLWASEKDQALIVEFLTQIIFEPDYQIYVGFEQGEAVSAALVSQNDSMLLLSDIVAPLGKTLEQSVASLLADKPELNRGQIWFEKR</sequence>